<reference evidence="2 3" key="1">
    <citation type="journal article" date="2016" name="DNA Res.">
        <title>The draft genome of MD-2 pineapple using hybrid error correction of long reads.</title>
        <authorList>
            <person name="Redwan R.M."/>
            <person name="Saidin A."/>
            <person name="Kumar S.V."/>
        </authorList>
    </citation>
    <scope>NUCLEOTIDE SEQUENCE [LARGE SCALE GENOMIC DNA]</scope>
    <source>
        <strain evidence="3">cv. MD2</strain>
        <tissue evidence="2">Leaf</tissue>
    </source>
</reference>
<proteinExistence type="predicted"/>
<organism evidence="2 3">
    <name type="scientific">Ananas comosus</name>
    <name type="common">Pineapple</name>
    <name type="synonym">Ananas ananas</name>
    <dbReference type="NCBI Taxonomy" id="4615"/>
    <lineage>
        <taxon>Eukaryota</taxon>
        <taxon>Viridiplantae</taxon>
        <taxon>Streptophyta</taxon>
        <taxon>Embryophyta</taxon>
        <taxon>Tracheophyta</taxon>
        <taxon>Spermatophyta</taxon>
        <taxon>Magnoliopsida</taxon>
        <taxon>Liliopsida</taxon>
        <taxon>Poales</taxon>
        <taxon>Bromeliaceae</taxon>
        <taxon>Bromelioideae</taxon>
        <taxon>Ananas</taxon>
    </lineage>
</organism>
<gene>
    <name evidence="2" type="ORF">ACMD2_11901</name>
</gene>
<protein>
    <submittedName>
        <fullName evidence="2">Uncharacterized protein</fullName>
    </submittedName>
</protein>
<sequence>MVILLHGENGIPRETAEKVESKASFQVADQKQRKRKPSAILVRHQWRGSAVLQTWTVDSDRNAVLKYLLIMCFFLVFFFYLGSMS</sequence>
<dbReference type="Proteomes" id="UP000092600">
    <property type="component" value="Unassembled WGS sequence"/>
</dbReference>
<keyword evidence="1" id="KW-1133">Transmembrane helix</keyword>
<feature type="non-terminal residue" evidence="2">
    <location>
        <position position="85"/>
    </location>
</feature>
<keyword evidence="1" id="KW-0812">Transmembrane</keyword>
<feature type="transmembrane region" description="Helical" evidence="1">
    <location>
        <begin position="64"/>
        <end position="82"/>
    </location>
</feature>
<comment type="caution">
    <text evidence="2">The sequence shown here is derived from an EMBL/GenBank/DDBJ whole genome shotgun (WGS) entry which is preliminary data.</text>
</comment>
<evidence type="ECO:0000256" key="1">
    <source>
        <dbReference type="SAM" id="Phobius"/>
    </source>
</evidence>
<dbReference type="AlphaFoldDB" id="A0A199UJL9"/>
<evidence type="ECO:0000313" key="3">
    <source>
        <dbReference type="Proteomes" id="UP000092600"/>
    </source>
</evidence>
<keyword evidence="1" id="KW-0472">Membrane</keyword>
<evidence type="ECO:0000313" key="2">
    <source>
        <dbReference type="EMBL" id="OAY64923.1"/>
    </source>
</evidence>
<accession>A0A199UJL9</accession>
<dbReference type="EMBL" id="LSRQ01007443">
    <property type="protein sequence ID" value="OAY64923.1"/>
    <property type="molecule type" value="Genomic_DNA"/>
</dbReference>
<name>A0A199UJL9_ANACO</name>